<feature type="region of interest" description="Disordered" evidence="1">
    <location>
        <begin position="114"/>
        <end position="143"/>
    </location>
</feature>
<accession>A0A8S0RYJ2</accession>
<dbReference type="EMBL" id="CACTIH010003763">
    <property type="protein sequence ID" value="CAA2984413.1"/>
    <property type="molecule type" value="Genomic_DNA"/>
</dbReference>
<dbReference type="OrthoDB" id="765227at2759"/>
<comment type="caution">
    <text evidence="3">The sequence shown here is derived from an EMBL/GenBank/DDBJ whole genome shotgun (WGS) entry which is preliminary data.</text>
</comment>
<dbReference type="Proteomes" id="UP000594638">
    <property type="component" value="Unassembled WGS sequence"/>
</dbReference>
<dbReference type="Gramene" id="OE9A000641T1">
    <property type="protein sequence ID" value="OE9A000641C1"/>
    <property type="gene ID" value="OE9A000641"/>
</dbReference>
<name>A0A8S0RYJ2_OLEEU</name>
<evidence type="ECO:0000259" key="2">
    <source>
        <dbReference type="Pfam" id="PF25999"/>
    </source>
</evidence>
<gene>
    <name evidence="3" type="ORF">OLEA9_A000641</name>
</gene>
<dbReference type="PANTHER" id="PTHR35701:SF1">
    <property type="entry name" value="OS11G0148400 PROTEIN"/>
    <property type="match status" value="1"/>
</dbReference>
<organism evidence="3 4">
    <name type="scientific">Olea europaea subsp. europaea</name>
    <dbReference type="NCBI Taxonomy" id="158383"/>
    <lineage>
        <taxon>Eukaryota</taxon>
        <taxon>Viridiplantae</taxon>
        <taxon>Streptophyta</taxon>
        <taxon>Embryophyta</taxon>
        <taxon>Tracheophyta</taxon>
        <taxon>Spermatophyta</taxon>
        <taxon>Magnoliopsida</taxon>
        <taxon>eudicotyledons</taxon>
        <taxon>Gunneridae</taxon>
        <taxon>Pentapetalae</taxon>
        <taxon>asterids</taxon>
        <taxon>lamiids</taxon>
        <taxon>Lamiales</taxon>
        <taxon>Oleaceae</taxon>
        <taxon>Oleeae</taxon>
        <taxon>Olea</taxon>
    </lineage>
</organism>
<feature type="domain" description="Synergin gamma C-terminal" evidence="2">
    <location>
        <begin position="634"/>
        <end position="815"/>
    </location>
</feature>
<reference evidence="3 4" key="1">
    <citation type="submission" date="2019-12" db="EMBL/GenBank/DDBJ databases">
        <authorList>
            <person name="Alioto T."/>
            <person name="Alioto T."/>
            <person name="Gomez Garrido J."/>
        </authorList>
    </citation>
    <scope>NUCLEOTIDE SEQUENCE [LARGE SCALE GENOMIC DNA]</scope>
</reference>
<dbReference type="AlphaFoldDB" id="A0A8S0RYJ2"/>
<evidence type="ECO:0000313" key="3">
    <source>
        <dbReference type="EMBL" id="CAA2984413.1"/>
    </source>
</evidence>
<evidence type="ECO:0000256" key="1">
    <source>
        <dbReference type="SAM" id="MobiDB-lite"/>
    </source>
</evidence>
<dbReference type="PANTHER" id="PTHR35701">
    <property type="entry name" value="OS11G0148400 PROTEIN"/>
    <property type="match status" value="1"/>
</dbReference>
<dbReference type="Pfam" id="PF25999">
    <property type="entry name" value="SYNRG_C"/>
    <property type="match status" value="1"/>
</dbReference>
<keyword evidence="4" id="KW-1185">Reference proteome</keyword>
<evidence type="ECO:0000313" key="4">
    <source>
        <dbReference type="Proteomes" id="UP000594638"/>
    </source>
</evidence>
<feature type="region of interest" description="Disordered" evidence="1">
    <location>
        <begin position="363"/>
        <end position="384"/>
    </location>
</feature>
<proteinExistence type="predicted"/>
<sequence>MVENGVRSGLNLNAVSSGFSEWNMEFNGMNLNSNVDGTKSLSDQSLENGSGTNFSTRVDSNVNDLVLDGKSREVKAENGFDSSLKSNAESSGLIEWNMDFNQMNLNSNVHGMQSLSDQSQKIKSENSGLSIKSNGSDPYQDGSSSHHFGGWTFELNKFSSSANTLNANVNILSSNLDTNVREEDLDGATFDDDKDDDEDEGWEFKDAYSEWRPGDVNNMVDTKVHDFYEKNAHSSGFGNGSIDLFGTANQSIDLFSTSTGVDLFSTSSDFHSSSQEVNLFEVQSSIAAPISFISDANLNIERTDIKDGLNPNLDVGYAESDDGFGEFTTAFSESEPKSREALDDDIFSPSKEAGLMLDGKVQGKETKSNNHKGALPLSIFGDEEPETNGHVDVGDAFMHQPTSYQRTGHASNSVTSVNDLISNLYSKAEQASSVDTLQKPIEIKLNPSDAVSNSDVVYNDNGDFNDNTWEFMGASSEKRNNDEASLFSVEDDHLIGSSKLQLNNFVDFYSRLMDELCFIAEVHIERLKNARSNAALSDEFAEVAALDNEILEASKELDQMNVIFKEDNSLDHPSGESYLKEFIEVLLEPKFLVLESEYHLSEKLLLVERDLSLAIELIKHTTTMIKILKLGALDEQQMYVTTWSKIISVCSQELKHGSLIWKQAIEKKIQSQILSESQGREFILALGEIYRVVVILEASAKIFKPWTISCWSNIDILLEECHTLWSTSGFEEALMSVSESSSSDDASLMNSIKYISGLDAFALQNSVFTHESLCRLSILSVGAVPGMKMIMWENEQYFVTLANLWANLVSHDPPEVPHLHIGR</sequence>
<dbReference type="InterPro" id="IPR059024">
    <property type="entry name" value="SYNRG_C"/>
</dbReference>
<protein>
    <submittedName>
        <fullName evidence="3">Oligopeptide transporter 5</fullName>
    </submittedName>
</protein>